<organism evidence="2 3">
    <name type="scientific">Ancylostoma ceylanicum</name>
    <dbReference type="NCBI Taxonomy" id="53326"/>
    <lineage>
        <taxon>Eukaryota</taxon>
        <taxon>Metazoa</taxon>
        <taxon>Ecdysozoa</taxon>
        <taxon>Nematoda</taxon>
        <taxon>Chromadorea</taxon>
        <taxon>Rhabditida</taxon>
        <taxon>Rhabditina</taxon>
        <taxon>Rhabditomorpha</taxon>
        <taxon>Strongyloidea</taxon>
        <taxon>Ancylostomatidae</taxon>
        <taxon>Ancylostomatinae</taxon>
        <taxon>Ancylostoma</taxon>
    </lineage>
</organism>
<protein>
    <submittedName>
        <fullName evidence="2">Uncharacterized protein</fullName>
    </submittedName>
</protein>
<accession>A0A016SEH5</accession>
<proteinExistence type="predicted"/>
<evidence type="ECO:0000313" key="2">
    <source>
        <dbReference type="EMBL" id="EYB88802.1"/>
    </source>
</evidence>
<comment type="caution">
    <text evidence="2">The sequence shown here is derived from an EMBL/GenBank/DDBJ whole genome shotgun (WGS) entry which is preliminary data.</text>
</comment>
<keyword evidence="1" id="KW-0812">Transmembrane</keyword>
<name>A0A016SEH5_9BILA</name>
<dbReference type="Proteomes" id="UP000024635">
    <property type="component" value="Unassembled WGS sequence"/>
</dbReference>
<evidence type="ECO:0000313" key="3">
    <source>
        <dbReference type="Proteomes" id="UP000024635"/>
    </source>
</evidence>
<keyword evidence="1" id="KW-0472">Membrane</keyword>
<keyword evidence="3" id="KW-1185">Reference proteome</keyword>
<sequence>MLLIRCMISLWTSAVSVLVIIWYFCSSPLMRCNENTASKLMYRVAHNYGDTMLASASSIYFELDGIPGSARKLYYPGHFTLVWLGYEFIHSKCSSFR</sequence>
<dbReference type="EMBL" id="JARK01001577">
    <property type="protein sequence ID" value="EYB88802.1"/>
    <property type="molecule type" value="Genomic_DNA"/>
</dbReference>
<gene>
    <name evidence="2" type="primary">Acey_s0241.g3373</name>
    <name evidence="2" type="ORF">Y032_0241g3373</name>
</gene>
<feature type="transmembrane region" description="Helical" evidence="1">
    <location>
        <begin position="7"/>
        <end position="24"/>
    </location>
</feature>
<reference evidence="3" key="1">
    <citation type="journal article" date="2015" name="Nat. Genet.">
        <title>The genome and transcriptome of the zoonotic hookworm Ancylostoma ceylanicum identify infection-specific gene families.</title>
        <authorList>
            <person name="Schwarz E.M."/>
            <person name="Hu Y."/>
            <person name="Antoshechkin I."/>
            <person name="Miller M.M."/>
            <person name="Sternberg P.W."/>
            <person name="Aroian R.V."/>
        </authorList>
    </citation>
    <scope>NUCLEOTIDE SEQUENCE</scope>
    <source>
        <strain evidence="3">HY135</strain>
    </source>
</reference>
<keyword evidence="1" id="KW-1133">Transmembrane helix</keyword>
<dbReference type="AlphaFoldDB" id="A0A016SEH5"/>
<evidence type="ECO:0000256" key="1">
    <source>
        <dbReference type="SAM" id="Phobius"/>
    </source>
</evidence>